<dbReference type="Proteomes" id="UP000053477">
    <property type="component" value="Unassembled WGS sequence"/>
</dbReference>
<dbReference type="InParanoid" id="A0A0H2S674"/>
<feature type="domain" description="DUF6534" evidence="3">
    <location>
        <begin position="141"/>
        <end position="228"/>
    </location>
</feature>
<sequence>MYHFFDTIYYFMNSENDGKLVKGWVFILAILDSLHLAFMLHDGYSGLVTQFCDIRDIGLFPWSLGAAVATNVINDLIVRLFFLRRIWFLSYNYAVIAVLGVIISLSFAIGLYQTVITIEDAMNPLARSDQWPIFMTLGLTTLSDFCIAAVLCFYFRKSRKNHYEGTRSLLTTLIQYTIQTGLFATLFSIGSLVSFGLKPETDLLIVFYLPSSKIYVNALLASLNTRKSLREKSRVSKKTRRDNSNEDGLNSIVLSPRAQKRQAAAVKTPADSSISTEIDDNNAIAIQIQVEKDSPHGLVANDSGVFETVRIFVRSISDNCKQSTRI</sequence>
<dbReference type="PANTHER" id="PTHR40465:SF1">
    <property type="entry name" value="DUF6534 DOMAIN-CONTAINING PROTEIN"/>
    <property type="match status" value="1"/>
</dbReference>
<dbReference type="EMBL" id="KQ085885">
    <property type="protein sequence ID" value="KLO19737.1"/>
    <property type="molecule type" value="Genomic_DNA"/>
</dbReference>
<evidence type="ECO:0000259" key="3">
    <source>
        <dbReference type="Pfam" id="PF20152"/>
    </source>
</evidence>
<dbReference type="OrthoDB" id="2562493at2759"/>
<feature type="transmembrane region" description="Helical" evidence="2">
    <location>
        <begin position="133"/>
        <end position="155"/>
    </location>
</feature>
<dbReference type="AlphaFoldDB" id="A0A0H2S674"/>
<keyword evidence="2" id="KW-0472">Membrane</keyword>
<dbReference type="InterPro" id="IPR045339">
    <property type="entry name" value="DUF6534"/>
</dbReference>
<gene>
    <name evidence="4" type="ORF">SCHPADRAFT_59009</name>
</gene>
<protein>
    <recommendedName>
        <fullName evidence="3">DUF6534 domain-containing protein</fullName>
    </recommendedName>
</protein>
<evidence type="ECO:0000256" key="2">
    <source>
        <dbReference type="SAM" id="Phobius"/>
    </source>
</evidence>
<dbReference type="PANTHER" id="PTHR40465">
    <property type="entry name" value="CHROMOSOME 1, WHOLE GENOME SHOTGUN SEQUENCE"/>
    <property type="match status" value="1"/>
</dbReference>
<evidence type="ECO:0000256" key="1">
    <source>
        <dbReference type="SAM" id="MobiDB-lite"/>
    </source>
</evidence>
<organism evidence="4 5">
    <name type="scientific">Schizopora paradoxa</name>
    <dbReference type="NCBI Taxonomy" id="27342"/>
    <lineage>
        <taxon>Eukaryota</taxon>
        <taxon>Fungi</taxon>
        <taxon>Dikarya</taxon>
        <taxon>Basidiomycota</taxon>
        <taxon>Agaricomycotina</taxon>
        <taxon>Agaricomycetes</taxon>
        <taxon>Hymenochaetales</taxon>
        <taxon>Schizoporaceae</taxon>
        <taxon>Schizopora</taxon>
    </lineage>
</organism>
<evidence type="ECO:0000313" key="5">
    <source>
        <dbReference type="Proteomes" id="UP000053477"/>
    </source>
</evidence>
<feature type="transmembrane region" description="Helical" evidence="2">
    <location>
        <begin position="203"/>
        <end position="223"/>
    </location>
</feature>
<feature type="region of interest" description="Disordered" evidence="1">
    <location>
        <begin position="231"/>
        <end position="252"/>
    </location>
</feature>
<keyword evidence="2" id="KW-1133">Transmembrane helix</keyword>
<keyword evidence="5" id="KW-1185">Reference proteome</keyword>
<dbReference type="Pfam" id="PF20152">
    <property type="entry name" value="DUF6534"/>
    <property type="match status" value="1"/>
</dbReference>
<feature type="transmembrane region" description="Helical" evidence="2">
    <location>
        <begin position="21"/>
        <end position="40"/>
    </location>
</feature>
<evidence type="ECO:0000313" key="4">
    <source>
        <dbReference type="EMBL" id="KLO19737.1"/>
    </source>
</evidence>
<reference evidence="4 5" key="1">
    <citation type="submission" date="2015-04" db="EMBL/GenBank/DDBJ databases">
        <title>Complete genome sequence of Schizopora paradoxa KUC8140, a cosmopolitan wood degrader in East Asia.</title>
        <authorList>
            <consortium name="DOE Joint Genome Institute"/>
            <person name="Min B."/>
            <person name="Park H."/>
            <person name="Jang Y."/>
            <person name="Kim J.-J."/>
            <person name="Kim K.H."/>
            <person name="Pangilinan J."/>
            <person name="Lipzen A."/>
            <person name="Riley R."/>
            <person name="Grigoriev I.V."/>
            <person name="Spatafora J.W."/>
            <person name="Choi I.-G."/>
        </authorList>
    </citation>
    <scope>NUCLEOTIDE SEQUENCE [LARGE SCALE GENOMIC DNA]</scope>
    <source>
        <strain evidence="4 5">KUC8140</strain>
    </source>
</reference>
<keyword evidence="2" id="KW-0812">Transmembrane</keyword>
<accession>A0A0H2S674</accession>
<feature type="transmembrane region" description="Helical" evidence="2">
    <location>
        <begin position="94"/>
        <end position="113"/>
    </location>
</feature>
<proteinExistence type="predicted"/>
<feature type="transmembrane region" description="Helical" evidence="2">
    <location>
        <begin position="60"/>
        <end position="82"/>
    </location>
</feature>
<feature type="transmembrane region" description="Helical" evidence="2">
    <location>
        <begin position="176"/>
        <end position="197"/>
    </location>
</feature>
<dbReference type="STRING" id="27342.A0A0H2S674"/>
<name>A0A0H2S674_9AGAM</name>